<evidence type="ECO:0000313" key="8">
    <source>
        <dbReference type="EMBL" id="SIQ27130.1"/>
    </source>
</evidence>
<evidence type="ECO:0000256" key="2">
    <source>
        <dbReference type="ARBA" id="ARBA00022475"/>
    </source>
</evidence>
<dbReference type="PANTHER" id="PTHR42920">
    <property type="entry name" value="OS03G0707200 PROTEIN-RELATED"/>
    <property type="match status" value="1"/>
</dbReference>
<dbReference type="Proteomes" id="UP000186895">
    <property type="component" value="Unassembled WGS sequence"/>
</dbReference>
<keyword evidence="5 6" id="KW-0472">Membrane</keyword>
<feature type="transmembrane region" description="Helical" evidence="6">
    <location>
        <begin position="230"/>
        <end position="249"/>
    </location>
</feature>
<protein>
    <submittedName>
        <fullName evidence="8">Threonine/homoserine efflux transporter RhtA</fullName>
    </submittedName>
</protein>
<dbReference type="STRING" id="49186.SAMN05421647_103277"/>
<feature type="transmembrane region" description="Helical" evidence="6">
    <location>
        <begin position="107"/>
        <end position="125"/>
    </location>
</feature>
<dbReference type="AlphaFoldDB" id="A0A1N6RE25"/>
<sequence length="306" mass="33349">MLIPSRLYSGQQLRIRLPLPELSLLLVAAFWGTSYAVTKEALLFTGAIAFIVIRFGLTALVLLPFHIREIRAGYGRDCIRALPMGAVLLCIFLAETWGVFLTSATRAAFLISLCVLITPLVQGLVERRWPGTRLLCLVMLSFLGVALLTQTDIAEGSGSWHMNTGDYLMLLAALLRAVLVVMTNRLMLGKSLSPLATTSTQAWVVMLGALCIFAMSDQPVSQLLPLESEFWLAALYLTFCCTLYALFAQNYGLKRTSPSRVALLTGSEPAFGALFAFAWLGETLTTVQLLGAGCILLSTLIATVKY</sequence>
<keyword evidence="4 6" id="KW-1133">Transmembrane helix</keyword>
<keyword evidence="9" id="KW-1185">Reference proteome</keyword>
<keyword evidence="2" id="KW-1003">Cell membrane</keyword>
<evidence type="ECO:0000256" key="6">
    <source>
        <dbReference type="SAM" id="Phobius"/>
    </source>
</evidence>
<accession>A0A1N6RE25</accession>
<evidence type="ECO:0000313" key="9">
    <source>
        <dbReference type="Proteomes" id="UP000186895"/>
    </source>
</evidence>
<dbReference type="InterPro" id="IPR000620">
    <property type="entry name" value="EamA_dom"/>
</dbReference>
<gene>
    <name evidence="8" type="ORF">SAMN05421647_103277</name>
</gene>
<feature type="transmembrane region" description="Helical" evidence="6">
    <location>
        <begin position="132"/>
        <end position="148"/>
    </location>
</feature>
<proteinExistence type="predicted"/>
<feature type="domain" description="EamA" evidence="7">
    <location>
        <begin position="164"/>
        <end position="302"/>
    </location>
</feature>
<evidence type="ECO:0000256" key="4">
    <source>
        <dbReference type="ARBA" id="ARBA00022989"/>
    </source>
</evidence>
<evidence type="ECO:0000259" key="7">
    <source>
        <dbReference type="Pfam" id="PF00892"/>
    </source>
</evidence>
<evidence type="ECO:0000256" key="3">
    <source>
        <dbReference type="ARBA" id="ARBA00022692"/>
    </source>
</evidence>
<dbReference type="GO" id="GO:0005886">
    <property type="term" value="C:plasma membrane"/>
    <property type="evidence" value="ECO:0007669"/>
    <property type="project" value="UniProtKB-SubCell"/>
</dbReference>
<keyword evidence="3 6" id="KW-0812">Transmembrane</keyword>
<dbReference type="Pfam" id="PF00892">
    <property type="entry name" value="EamA"/>
    <property type="match status" value="2"/>
</dbReference>
<feature type="transmembrane region" description="Helical" evidence="6">
    <location>
        <begin position="79"/>
        <end position="101"/>
    </location>
</feature>
<dbReference type="SUPFAM" id="SSF103481">
    <property type="entry name" value="Multidrug resistance efflux transporter EmrE"/>
    <property type="match status" value="2"/>
</dbReference>
<dbReference type="InterPro" id="IPR051258">
    <property type="entry name" value="Diverse_Substrate_Transporter"/>
</dbReference>
<dbReference type="EMBL" id="FTMN01000003">
    <property type="protein sequence ID" value="SIQ27130.1"/>
    <property type="molecule type" value="Genomic_DNA"/>
</dbReference>
<evidence type="ECO:0000256" key="1">
    <source>
        <dbReference type="ARBA" id="ARBA00004651"/>
    </source>
</evidence>
<dbReference type="PANTHER" id="PTHR42920:SF5">
    <property type="entry name" value="EAMA DOMAIN-CONTAINING PROTEIN"/>
    <property type="match status" value="1"/>
</dbReference>
<name>A0A1N6RE25_9GAMM</name>
<feature type="transmembrane region" description="Helical" evidence="6">
    <location>
        <begin position="168"/>
        <end position="188"/>
    </location>
</feature>
<feature type="transmembrane region" description="Helical" evidence="6">
    <location>
        <begin position="261"/>
        <end position="280"/>
    </location>
</feature>
<reference evidence="8 9" key="1">
    <citation type="submission" date="2017-01" db="EMBL/GenBank/DDBJ databases">
        <authorList>
            <person name="Mah S.A."/>
            <person name="Swanson W.J."/>
            <person name="Moy G.W."/>
            <person name="Vacquier V.D."/>
        </authorList>
    </citation>
    <scope>NUCLEOTIDE SEQUENCE [LARGE SCALE GENOMIC DNA]</scope>
    <source>
        <strain evidence="8 9">DSM 7027</strain>
    </source>
</reference>
<dbReference type="RefSeq" id="WP_076462450.1">
    <property type="nucleotide sequence ID" value="NZ_FTMN01000003.1"/>
</dbReference>
<dbReference type="eggNOG" id="COG0697">
    <property type="taxonomic scope" value="Bacteria"/>
</dbReference>
<feature type="transmembrane region" description="Helical" evidence="6">
    <location>
        <begin position="286"/>
        <end position="304"/>
    </location>
</feature>
<dbReference type="InterPro" id="IPR037185">
    <property type="entry name" value="EmrE-like"/>
</dbReference>
<feature type="transmembrane region" description="Helical" evidence="6">
    <location>
        <begin position="195"/>
        <end position="215"/>
    </location>
</feature>
<evidence type="ECO:0000256" key="5">
    <source>
        <dbReference type="ARBA" id="ARBA00023136"/>
    </source>
</evidence>
<feature type="transmembrane region" description="Helical" evidence="6">
    <location>
        <begin position="21"/>
        <end position="37"/>
    </location>
</feature>
<feature type="transmembrane region" description="Helical" evidence="6">
    <location>
        <begin position="43"/>
        <end position="67"/>
    </location>
</feature>
<organism evidence="8 9">
    <name type="scientific">Marinobacterium stanieri</name>
    <dbReference type="NCBI Taxonomy" id="49186"/>
    <lineage>
        <taxon>Bacteria</taxon>
        <taxon>Pseudomonadati</taxon>
        <taxon>Pseudomonadota</taxon>
        <taxon>Gammaproteobacteria</taxon>
        <taxon>Oceanospirillales</taxon>
        <taxon>Oceanospirillaceae</taxon>
        <taxon>Marinobacterium</taxon>
    </lineage>
</organism>
<comment type="subcellular location">
    <subcellularLocation>
        <location evidence="1">Cell membrane</location>
        <topology evidence="1">Multi-pass membrane protein</topology>
    </subcellularLocation>
</comment>
<feature type="domain" description="EamA" evidence="7">
    <location>
        <begin position="22"/>
        <end position="149"/>
    </location>
</feature>